<dbReference type="PANTHER" id="PTHR39428:SF1">
    <property type="entry name" value="F420H(2)-DEPENDENT QUINONE REDUCTASE RV1261C"/>
    <property type="match status" value="1"/>
</dbReference>
<dbReference type="OrthoDB" id="8225825at2"/>
<dbReference type="SUPFAM" id="SSF50475">
    <property type="entry name" value="FMN-binding split barrel"/>
    <property type="match status" value="1"/>
</dbReference>
<accession>A0A6N7Z142</accession>
<dbReference type="RefSeq" id="WP_154757272.1">
    <property type="nucleotide sequence ID" value="NZ_WMBA01000017.1"/>
</dbReference>
<sequence length="146" mass="16058">MSIPHDIKAYNRAVIQEFRAHNGVLSDERLQRGKLILLTTVGAKTGREHTVPLGDFSDDDSRVVLWASAIGAPKHPAWYLNLAKNPAVVVERVGADGQVERLEATATTATGAERQQILARLGQTHPQVVAHQDQTEREIPVVVITW</sequence>
<dbReference type="EMBL" id="WMBA01000017">
    <property type="protein sequence ID" value="MTD55093.1"/>
    <property type="molecule type" value="Genomic_DNA"/>
</dbReference>
<dbReference type="GO" id="GO:0016491">
    <property type="term" value="F:oxidoreductase activity"/>
    <property type="evidence" value="ECO:0007669"/>
    <property type="project" value="InterPro"/>
</dbReference>
<proteinExistence type="inferred from homology"/>
<dbReference type="GO" id="GO:0070967">
    <property type="term" value="F:coenzyme F420 binding"/>
    <property type="evidence" value="ECO:0007669"/>
    <property type="project" value="TreeGrafter"/>
</dbReference>
<dbReference type="AlphaFoldDB" id="A0A6N7Z142"/>
<dbReference type="InterPro" id="IPR012349">
    <property type="entry name" value="Split_barrel_FMN-bd"/>
</dbReference>
<dbReference type="GO" id="GO:0005886">
    <property type="term" value="C:plasma membrane"/>
    <property type="evidence" value="ECO:0007669"/>
    <property type="project" value="TreeGrafter"/>
</dbReference>
<evidence type="ECO:0000313" key="4">
    <source>
        <dbReference type="Proteomes" id="UP000440096"/>
    </source>
</evidence>
<dbReference type="InterPro" id="IPR004378">
    <property type="entry name" value="F420H2_quin_Rdtase"/>
</dbReference>
<evidence type="ECO:0000256" key="1">
    <source>
        <dbReference type="ARBA" id="ARBA00008710"/>
    </source>
</evidence>
<comment type="caution">
    <text evidence="3">The sequence shown here is derived from an EMBL/GenBank/DDBJ whole genome shotgun (WGS) entry which is preliminary data.</text>
</comment>
<evidence type="ECO:0000313" key="3">
    <source>
        <dbReference type="EMBL" id="MTD55093.1"/>
    </source>
</evidence>
<reference evidence="3 4" key="1">
    <citation type="submission" date="2019-11" db="EMBL/GenBank/DDBJ databases">
        <title>Draft genome of Amycolatopsis RM579.</title>
        <authorList>
            <person name="Duangmal K."/>
            <person name="Mingma R."/>
        </authorList>
    </citation>
    <scope>NUCLEOTIDE SEQUENCE [LARGE SCALE GENOMIC DNA]</scope>
    <source>
        <strain evidence="3 4">RM579</strain>
    </source>
</reference>
<comment type="similarity">
    <text evidence="1">Belongs to the F420H(2)-dependent quinone reductase family.</text>
</comment>
<dbReference type="Pfam" id="PF04075">
    <property type="entry name" value="F420H2_quin_red"/>
    <property type="match status" value="1"/>
</dbReference>
<dbReference type="Proteomes" id="UP000440096">
    <property type="component" value="Unassembled WGS sequence"/>
</dbReference>
<dbReference type="NCBIfam" id="TIGR00026">
    <property type="entry name" value="hi_GC_TIGR00026"/>
    <property type="match status" value="1"/>
</dbReference>
<keyword evidence="4" id="KW-1185">Reference proteome</keyword>
<evidence type="ECO:0000256" key="2">
    <source>
        <dbReference type="ARBA" id="ARBA00049106"/>
    </source>
</evidence>
<organism evidence="3 4">
    <name type="scientific">Amycolatopsis pithecellobii</name>
    <dbReference type="NCBI Taxonomy" id="664692"/>
    <lineage>
        <taxon>Bacteria</taxon>
        <taxon>Bacillati</taxon>
        <taxon>Actinomycetota</taxon>
        <taxon>Actinomycetes</taxon>
        <taxon>Pseudonocardiales</taxon>
        <taxon>Pseudonocardiaceae</taxon>
        <taxon>Amycolatopsis</taxon>
    </lineage>
</organism>
<dbReference type="PANTHER" id="PTHR39428">
    <property type="entry name" value="F420H(2)-DEPENDENT QUINONE REDUCTASE RV1261C"/>
    <property type="match status" value="1"/>
</dbReference>
<gene>
    <name evidence="3" type="ORF">GKO32_14045</name>
</gene>
<dbReference type="Gene3D" id="2.30.110.10">
    <property type="entry name" value="Electron Transport, Fmn-binding Protein, Chain A"/>
    <property type="match status" value="1"/>
</dbReference>
<protein>
    <submittedName>
        <fullName evidence="3">Nitroreductase family deazaflavin-dependent oxidoreductase</fullName>
    </submittedName>
</protein>
<name>A0A6N7Z142_9PSEU</name>
<comment type="catalytic activity">
    <reaction evidence="2">
        <text>oxidized coenzyme F420-(gamma-L-Glu)(n) + a quinol + H(+) = reduced coenzyme F420-(gamma-L-Glu)(n) + a quinone</text>
        <dbReference type="Rhea" id="RHEA:39663"/>
        <dbReference type="Rhea" id="RHEA-COMP:12939"/>
        <dbReference type="Rhea" id="RHEA-COMP:14378"/>
        <dbReference type="ChEBI" id="CHEBI:15378"/>
        <dbReference type="ChEBI" id="CHEBI:24646"/>
        <dbReference type="ChEBI" id="CHEBI:132124"/>
        <dbReference type="ChEBI" id="CHEBI:133980"/>
        <dbReference type="ChEBI" id="CHEBI:139511"/>
    </reaction>
</comment>